<dbReference type="AlphaFoldDB" id="A0A4P7BZY1"/>
<organism evidence="1 2">
    <name type="scientific">Nitrosococcus wardiae</name>
    <dbReference type="NCBI Taxonomy" id="1814290"/>
    <lineage>
        <taxon>Bacteria</taxon>
        <taxon>Pseudomonadati</taxon>
        <taxon>Pseudomonadota</taxon>
        <taxon>Gammaproteobacteria</taxon>
        <taxon>Chromatiales</taxon>
        <taxon>Chromatiaceae</taxon>
        <taxon>Nitrosococcus</taxon>
    </lineage>
</organism>
<sequence length="106" mass="12201">MPWCKPESFERFPAEAQLEIQRALTVAAEGRKADIARPMKGLGAGVYEIALRFRTDTYQTVYTVNIGEKVWVIHAFQKKSRTGIKTPQQDIAVIRERIKRLQEILK</sequence>
<keyword evidence="2" id="KW-1185">Reference proteome</keyword>
<dbReference type="Pfam" id="PF05973">
    <property type="entry name" value="Gp49"/>
    <property type="match status" value="1"/>
</dbReference>
<name>A0A4P7BZY1_9GAMM</name>
<evidence type="ECO:0000313" key="2">
    <source>
        <dbReference type="Proteomes" id="UP000294325"/>
    </source>
</evidence>
<dbReference type="Proteomes" id="UP000294325">
    <property type="component" value="Chromosome"/>
</dbReference>
<dbReference type="InterPro" id="IPR009241">
    <property type="entry name" value="HigB-like"/>
</dbReference>
<proteinExistence type="predicted"/>
<reference evidence="1 2" key="1">
    <citation type="submission" date="2019-03" db="EMBL/GenBank/DDBJ databases">
        <title>The genome sequence of Nitrosococcus wardiae strain D1FHST reveals the archetypal metabolic capacity of ammonia-oxidizing Gammaproteobacteria.</title>
        <authorList>
            <person name="Wang L."/>
            <person name="Lim C.K."/>
            <person name="Hanson T.E."/>
            <person name="Dang H."/>
            <person name="Klotz M.G."/>
        </authorList>
    </citation>
    <scope>NUCLEOTIDE SEQUENCE [LARGE SCALE GENOMIC DNA]</scope>
    <source>
        <strain evidence="1 2">D1FHS</strain>
    </source>
</reference>
<accession>A0A4P7BZY1</accession>
<protein>
    <submittedName>
        <fullName evidence="1">Type II toxin-antitoxin system RelE/ParE family toxin</fullName>
    </submittedName>
</protein>
<dbReference type="OrthoDB" id="9797093at2"/>
<gene>
    <name evidence="1" type="ORF">E3U44_05995</name>
</gene>
<evidence type="ECO:0000313" key="1">
    <source>
        <dbReference type="EMBL" id="QBQ54102.1"/>
    </source>
</evidence>
<dbReference type="KEGG" id="nwr:E3U44_05995"/>
<dbReference type="EMBL" id="CP038033">
    <property type="protein sequence ID" value="QBQ54102.1"/>
    <property type="molecule type" value="Genomic_DNA"/>
</dbReference>